<evidence type="ECO:0000313" key="4">
    <source>
        <dbReference type="Proteomes" id="UP001595710"/>
    </source>
</evidence>
<feature type="domain" description="Metalloprotease TldD/E C-terminal" evidence="2">
    <location>
        <begin position="276"/>
        <end position="524"/>
    </location>
</feature>
<comment type="caution">
    <text evidence="3">The sequence shown here is derived from an EMBL/GenBank/DDBJ whole genome shotgun (WGS) entry which is preliminary data.</text>
</comment>
<dbReference type="PANTHER" id="PTHR30624">
    <property type="entry name" value="UNCHARACTERIZED PROTEIN TLDD AND PMBA"/>
    <property type="match status" value="1"/>
</dbReference>
<proteinExistence type="inferred from homology"/>
<evidence type="ECO:0000313" key="3">
    <source>
        <dbReference type="EMBL" id="MFC3700887.1"/>
    </source>
</evidence>
<keyword evidence="4" id="KW-1185">Reference proteome</keyword>
<evidence type="ECO:0000256" key="1">
    <source>
        <dbReference type="ARBA" id="ARBA00005836"/>
    </source>
</evidence>
<dbReference type="InterPro" id="IPR051463">
    <property type="entry name" value="Peptidase_U62_metallo"/>
</dbReference>
<gene>
    <name evidence="3" type="ORF">ACFOND_04470</name>
</gene>
<evidence type="ECO:0000259" key="2">
    <source>
        <dbReference type="Pfam" id="PF19289"/>
    </source>
</evidence>
<dbReference type="Proteomes" id="UP001595710">
    <property type="component" value="Unassembled WGS sequence"/>
</dbReference>
<name>A0ABV7WP48_9GAMM</name>
<comment type="similarity">
    <text evidence="1">Belongs to the peptidase U62 family.</text>
</comment>
<sequence>MNSIATVAAYRPALPEQASQLIESLQKAVALIEGSPQPGVYAFAWYEHKQTKMVEARRNISTSVDGDSGIVLRAYVGGVHIEKATNTINPETILRSAQQLRAQIDALAVQTRSEEYEPTTWSQEIAHGLPQDIQQQLPENLDATTPVHFAPQCRQRFEDINLDSLVEMATTFRQKILSLSTRAVEEESVYKPLADAMVMLRFKTTTHIFVDREKTLSQVLPVSMLNAMGMTASGQMARISDGGMGTFELIQFDEDKLHELAITPLELSQAPKLPAGRYQVITGPGISGVIAHEAFGHTQEGDTWMKGRSIATRLREEGVRVGNDQATIMNNPALYQMDGMAAGSNGSYYFDHEGQLARPQAILDKGYLSTPMTDLTSANELEVARTANGKRESWRRPLMSRQTNTYFTPGDKSLGELISMVQDGFLAVHPFGGMEDPKGGSLTVGAAYFEEIKDGVLTGQKYLGPAGGHIEITDSVFDILDRIVAKTKVDADHQIPKTQLGGCGKYHKELVDAGVGGPYILWESVACG</sequence>
<dbReference type="RefSeq" id="WP_377362335.1">
    <property type="nucleotide sequence ID" value="NZ_JBHRYN010000007.1"/>
</dbReference>
<dbReference type="EMBL" id="JBHRYN010000007">
    <property type="protein sequence ID" value="MFC3700887.1"/>
    <property type="molecule type" value="Genomic_DNA"/>
</dbReference>
<organism evidence="3 4">
    <name type="scientific">Reinekea marina</name>
    <dbReference type="NCBI Taxonomy" id="1310421"/>
    <lineage>
        <taxon>Bacteria</taxon>
        <taxon>Pseudomonadati</taxon>
        <taxon>Pseudomonadota</taxon>
        <taxon>Gammaproteobacteria</taxon>
        <taxon>Oceanospirillales</taxon>
        <taxon>Saccharospirillaceae</taxon>
        <taxon>Reinekea</taxon>
    </lineage>
</organism>
<protein>
    <submittedName>
        <fullName evidence="3">TldD/PmbA family protein</fullName>
    </submittedName>
</protein>
<dbReference type="Pfam" id="PF19289">
    <property type="entry name" value="PmbA_TldD_3rd"/>
    <property type="match status" value="1"/>
</dbReference>
<dbReference type="InterPro" id="IPR045569">
    <property type="entry name" value="Metalloprtase-TldD/E_C"/>
</dbReference>
<reference evidence="4" key="1">
    <citation type="journal article" date="2019" name="Int. J. Syst. Evol. Microbiol.">
        <title>The Global Catalogue of Microorganisms (GCM) 10K type strain sequencing project: providing services to taxonomists for standard genome sequencing and annotation.</title>
        <authorList>
            <consortium name="The Broad Institute Genomics Platform"/>
            <consortium name="The Broad Institute Genome Sequencing Center for Infectious Disease"/>
            <person name="Wu L."/>
            <person name="Ma J."/>
        </authorList>
    </citation>
    <scope>NUCLEOTIDE SEQUENCE [LARGE SCALE GENOMIC DNA]</scope>
    <source>
        <strain evidence="4">CECT 8288</strain>
    </source>
</reference>
<accession>A0ABV7WP48</accession>
<dbReference type="SUPFAM" id="SSF111283">
    <property type="entry name" value="Putative modulator of DNA gyrase, PmbA/TldD"/>
    <property type="match status" value="1"/>
</dbReference>
<dbReference type="InterPro" id="IPR036059">
    <property type="entry name" value="TldD/PmbA_sf"/>
</dbReference>
<dbReference type="PANTHER" id="PTHR30624:SF0">
    <property type="entry name" value="METALLOPROTEASE SLR0863"/>
    <property type="match status" value="1"/>
</dbReference>